<proteinExistence type="predicted"/>
<feature type="transmembrane region" description="Helical" evidence="1">
    <location>
        <begin position="109"/>
        <end position="127"/>
    </location>
</feature>
<reference evidence="2 3" key="1">
    <citation type="submission" date="2018-08" db="EMBL/GenBank/DDBJ databases">
        <title>Mucilaginibacter terrae sp. nov., isolated from manganese diggings.</title>
        <authorList>
            <person name="Huang Y."/>
            <person name="Zhou Z."/>
        </authorList>
    </citation>
    <scope>NUCLEOTIDE SEQUENCE [LARGE SCALE GENOMIC DNA]</scope>
    <source>
        <strain evidence="2 3">ZH6</strain>
    </source>
</reference>
<comment type="caution">
    <text evidence="2">The sequence shown here is derived from an EMBL/GenBank/DDBJ whole genome shotgun (WGS) entry which is preliminary data.</text>
</comment>
<dbReference type="AlphaFoldDB" id="A0A3E2NJW2"/>
<gene>
    <name evidence="2" type="ORF">DYU05_20055</name>
</gene>
<keyword evidence="1" id="KW-0812">Transmembrane</keyword>
<feature type="transmembrane region" description="Helical" evidence="1">
    <location>
        <begin position="64"/>
        <end position="97"/>
    </location>
</feature>
<feature type="transmembrane region" description="Helical" evidence="1">
    <location>
        <begin position="156"/>
        <end position="172"/>
    </location>
</feature>
<evidence type="ECO:0000313" key="3">
    <source>
        <dbReference type="Proteomes" id="UP000260823"/>
    </source>
</evidence>
<name>A0A3E2NJW2_9SPHI</name>
<feature type="transmembrane region" description="Helical" evidence="1">
    <location>
        <begin position="339"/>
        <end position="359"/>
    </location>
</feature>
<dbReference type="RefSeq" id="WP_117384953.1">
    <property type="nucleotide sequence ID" value="NZ_QWDE01000006.1"/>
</dbReference>
<feature type="transmembrane region" description="Helical" evidence="1">
    <location>
        <begin position="133"/>
        <end position="149"/>
    </location>
</feature>
<keyword evidence="3" id="KW-1185">Reference proteome</keyword>
<evidence type="ECO:0000256" key="1">
    <source>
        <dbReference type="SAM" id="Phobius"/>
    </source>
</evidence>
<sequence length="521" mass="60082">MRISRSASLLFLSVILMVYYLVAGIYLNNLGYYNHESLFYIEKARIVFDGVGARLKVMGLTAPMIPFLTTFFFTFISYTLAPVLASAIGTAVLFYVSASTLIRRQSDDFYMYLLLAMFLFHPGILYVACSGKSIYLILMFFFLFFLNLLKFYRSNTTFHVSIASICLVTLIFCDYRFVWLTLFFLPLVLAITLHSLNLGEQESIFRLFLSFNSPSLRRKLTNKTFALYIILFALPLVAVICYKLLNLTHASDLNYFNESPYATWNVLVDKLSFDQQTTNANYQIPELSLLLSARVILFCPMILIAIYLFRESTYQVLTILTPFAFIEFLHLKYDKVYLGYQYYLIFLMLAFLGVMVKLHTVKNQKAFRIMMGVVMALQLYTGWYFLAHSSLPEERNFMTVLTTRTIDESETQNADVANYINSLPDDARIVVDDATAYSVVAFVHSAKIHTLTMPYQPNFLSALESPDKYADYIVIATAKNAVTGYTQLNNRYLISIKQNIPQLQFKKVYETDDWVIYRVVK</sequence>
<keyword evidence="1" id="KW-0472">Membrane</keyword>
<keyword evidence="1" id="KW-1133">Transmembrane helix</keyword>
<dbReference type="EMBL" id="QWDE01000006">
    <property type="protein sequence ID" value="RFZ81278.1"/>
    <property type="molecule type" value="Genomic_DNA"/>
</dbReference>
<evidence type="ECO:0000313" key="2">
    <source>
        <dbReference type="EMBL" id="RFZ81278.1"/>
    </source>
</evidence>
<feature type="transmembrane region" description="Helical" evidence="1">
    <location>
        <begin position="289"/>
        <end position="309"/>
    </location>
</feature>
<feature type="transmembrane region" description="Helical" evidence="1">
    <location>
        <begin position="225"/>
        <end position="245"/>
    </location>
</feature>
<dbReference type="OrthoDB" id="1402360at2"/>
<organism evidence="2 3">
    <name type="scientific">Mucilaginibacter terrenus</name>
    <dbReference type="NCBI Taxonomy" id="2482727"/>
    <lineage>
        <taxon>Bacteria</taxon>
        <taxon>Pseudomonadati</taxon>
        <taxon>Bacteroidota</taxon>
        <taxon>Sphingobacteriia</taxon>
        <taxon>Sphingobacteriales</taxon>
        <taxon>Sphingobacteriaceae</taxon>
        <taxon>Mucilaginibacter</taxon>
    </lineage>
</organism>
<accession>A0A3E2NJW2</accession>
<feature type="transmembrane region" description="Helical" evidence="1">
    <location>
        <begin position="7"/>
        <end position="27"/>
    </location>
</feature>
<dbReference type="Proteomes" id="UP000260823">
    <property type="component" value="Unassembled WGS sequence"/>
</dbReference>
<evidence type="ECO:0008006" key="4">
    <source>
        <dbReference type="Google" id="ProtNLM"/>
    </source>
</evidence>
<protein>
    <recommendedName>
        <fullName evidence="4">Glycosyltransferase RgtA/B/C/D-like domain-containing protein</fullName>
    </recommendedName>
</protein>
<feature type="transmembrane region" description="Helical" evidence="1">
    <location>
        <begin position="366"/>
        <end position="386"/>
    </location>
</feature>